<protein>
    <submittedName>
        <fullName evidence="1">Uncharacterized protein</fullName>
    </submittedName>
</protein>
<dbReference type="EMBL" id="QZCH01000028">
    <property type="protein sequence ID" value="RJG40157.1"/>
    <property type="molecule type" value="Genomic_DNA"/>
</dbReference>
<evidence type="ECO:0000313" key="2">
    <source>
        <dbReference type="Proteomes" id="UP000283255"/>
    </source>
</evidence>
<organism evidence="1 2">
    <name type="scientific">Motilimonas pumila</name>
    <dbReference type="NCBI Taxonomy" id="2303987"/>
    <lineage>
        <taxon>Bacteria</taxon>
        <taxon>Pseudomonadati</taxon>
        <taxon>Pseudomonadota</taxon>
        <taxon>Gammaproteobacteria</taxon>
        <taxon>Alteromonadales</taxon>
        <taxon>Alteromonadales genera incertae sedis</taxon>
        <taxon>Motilimonas</taxon>
    </lineage>
</organism>
<dbReference type="OrthoDB" id="6238758at2"/>
<proteinExistence type="predicted"/>
<name>A0A418YB02_9GAMM</name>
<comment type="caution">
    <text evidence="1">The sequence shown here is derived from an EMBL/GenBank/DDBJ whole genome shotgun (WGS) entry which is preliminary data.</text>
</comment>
<accession>A0A418YB02</accession>
<reference evidence="1 2" key="2">
    <citation type="submission" date="2019-01" db="EMBL/GenBank/DDBJ databases">
        <title>Motilimonas pumilus sp. nov., isolated from the gut of sea cucumber (Apostichopus japonicus).</title>
        <authorList>
            <person name="Wang F.-Q."/>
            <person name="Ren L.-H."/>
            <person name="Lin Y.-W."/>
            <person name="Sun G.-H."/>
            <person name="Du Z.-J."/>
            <person name="Zhao J.-X."/>
            <person name="Liu X.-J."/>
            <person name="Liu L.-J."/>
        </authorList>
    </citation>
    <scope>NUCLEOTIDE SEQUENCE [LARGE SCALE GENOMIC DNA]</scope>
    <source>
        <strain evidence="1 2">PLHSC7-2</strain>
    </source>
</reference>
<sequence length="162" mass="18084">MKLELKRILQILFVLTILGAAFIYRTYQGEPVSDQPESNSEPMPEVALCDFAKGCVIHDAAGDISAQLQAGNEVLAETPFNLTLTLPEGAQLKSANITGHDMFMGKIPVKFNKLENNQQYLAEAMVGACVTERMRWNLALEIQPVQGELIAKQFVFEIERHY</sequence>
<dbReference type="AlphaFoldDB" id="A0A418YB02"/>
<dbReference type="Proteomes" id="UP000283255">
    <property type="component" value="Unassembled WGS sequence"/>
</dbReference>
<reference evidence="1 2" key="1">
    <citation type="submission" date="2018-09" db="EMBL/GenBank/DDBJ databases">
        <authorList>
            <person name="Wang F."/>
        </authorList>
    </citation>
    <scope>NUCLEOTIDE SEQUENCE [LARGE SCALE GENOMIC DNA]</scope>
    <source>
        <strain evidence="1 2">PLHSC7-2</strain>
    </source>
</reference>
<evidence type="ECO:0000313" key="1">
    <source>
        <dbReference type="EMBL" id="RJG40157.1"/>
    </source>
</evidence>
<dbReference type="RefSeq" id="WP_119912007.1">
    <property type="nucleotide sequence ID" value="NZ_QZCH01000028.1"/>
</dbReference>
<gene>
    <name evidence="1" type="ORF">D1Z90_17070</name>
</gene>
<keyword evidence="2" id="KW-1185">Reference proteome</keyword>